<feature type="binding site" evidence="9">
    <location>
        <position position="88"/>
    </location>
    <ligand>
        <name>substrate</name>
    </ligand>
</feature>
<keyword evidence="2 9" id="KW-0808">Transferase</keyword>
<dbReference type="RefSeq" id="WP_093823435.1">
    <property type="nucleotide sequence ID" value="NZ_FOLQ01000001.1"/>
</dbReference>
<keyword evidence="3 9" id="KW-0548">Nucleotidyltransferase</keyword>
<keyword evidence="6 9" id="KW-0460">Magnesium</keyword>
<dbReference type="GO" id="GO:0015937">
    <property type="term" value="P:coenzyme A biosynthetic process"/>
    <property type="evidence" value="ECO:0007669"/>
    <property type="project" value="UniProtKB-UniRule"/>
</dbReference>
<evidence type="ECO:0000256" key="6">
    <source>
        <dbReference type="ARBA" id="ARBA00022842"/>
    </source>
</evidence>
<dbReference type="Gene3D" id="3.40.50.620">
    <property type="entry name" value="HUPs"/>
    <property type="match status" value="1"/>
</dbReference>
<evidence type="ECO:0000313" key="11">
    <source>
        <dbReference type="EMBL" id="SFC38410.1"/>
    </source>
</evidence>
<feature type="binding site" evidence="9">
    <location>
        <begin position="10"/>
        <end position="11"/>
    </location>
    <ligand>
        <name>ATP</name>
        <dbReference type="ChEBI" id="CHEBI:30616"/>
    </ligand>
</feature>
<gene>
    <name evidence="9" type="primary">coaD</name>
    <name evidence="11" type="ORF">SAMN05216167_101995</name>
</gene>
<dbReference type="SUPFAM" id="SSF52374">
    <property type="entry name" value="Nucleotidylyl transferase"/>
    <property type="match status" value="1"/>
</dbReference>
<feature type="binding site" evidence="9">
    <location>
        <position position="99"/>
    </location>
    <ligand>
        <name>ATP</name>
        <dbReference type="ChEBI" id="CHEBI:30616"/>
    </ligand>
</feature>
<dbReference type="PANTHER" id="PTHR21342">
    <property type="entry name" value="PHOSPHOPANTETHEINE ADENYLYLTRANSFERASE"/>
    <property type="match status" value="1"/>
</dbReference>
<comment type="pathway">
    <text evidence="9">Cofactor biosynthesis; coenzyme A biosynthesis; CoA from (R)-pantothenate: step 4/5.</text>
</comment>
<dbReference type="UniPathway" id="UPA00241">
    <property type="reaction ID" value="UER00355"/>
</dbReference>
<dbReference type="HAMAP" id="MF_00151">
    <property type="entry name" value="PPAT_bact"/>
    <property type="match status" value="1"/>
</dbReference>
<dbReference type="EC" id="2.7.7.3" evidence="9"/>
<dbReference type="STRING" id="662367.SAMN05216167_101995"/>
<evidence type="ECO:0000259" key="10">
    <source>
        <dbReference type="Pfam" id="PF01467"/>
    </source>
</evidence>
<dbReference type="InterPro" id="IPR004821">
    <property type="entry name" value="Cyt_trans-like"/>
</dbReference>
<evidence type="ECO:0000256" key="3">
    <source>
        <dbReference type="ARBA" id="ARBA00022695"/>
    </source>
</evidence>
<feature type="binding site" evidence="9">
    <location>
        <position position="74"/>
    </location>
    <ligand>
        <name>substrate</name>
    </ligand>
</feature>
<evidence type="ECO:0000313" key="12">
    <source>
        <dbReference type="Proteomes" id="UP000198598"/>
    </source>
</evidence>
<dbReference type="NCBIfam" id="TIGR01510">
    <property type="entry name" value="coaD_prev_kdtB"/>
    <property type="match status" value="1"/>
</dbReference>
<dbReference type="GO" id="GO:0004595">
    <property type="term" value="F:pantetheine-phosphate adenylyltransferase activity"/>
    <property type="evidence" value="ECO:0007669"/>
    <property type="project" value="UniProtKB-UniRule"/>
</dbReference>
<comment type="function">
    <text evidence="9">Reversibly transfers an adenylyl group from ATP to 4'-phosphopantetheine, yielding dephospho-CoA (dPCoA) and pyrophosphate.</text>
</comment>
<dbReference type="PANTHER" id="PTHR21342:SF1">
    <property type="entry name" value="PHOSPHOPANTETHEINE ADENYLYLTRANSFERASE"/>
    <property type="match status" value="1"/>
</dbReference>
<feature type="binding site" evidence="9">
    <location>
        <position position="18"/>
    </location>
    <ligand>
        <name>ATP</name>
        <dbReference type="ChEBI" id="CHEBI:30616"/>
    </ligand>
</feature>
<reference evidence="11 12" key="1">
    <citation type="submission" date="2016-10" db="EMBL/GenBank/DDBJ databases">
        <authorList>
            <person name="de Groot N.N."/>
        </authorList>
    </citation>
    <scope>NUCLEOTIDE SEQUENCE [LARGE SCALE GENOMIC DNA]</scope>
    <source>
        <strain evidence="11 12">DSM 26130</strain>
    </source>
</reference>
<evidence type="ECO:0000256" key="7">
    <source>
        <dbReference type="ARBA" id="ARBA00022993"/>
    </source>
</evidence>
<dbReference type="Proteomes" id="UP000198598">
    <property type="component" value="Unassembled WGS sequence"/>
</dbReference>
<dbReference type="GO" id="GO:0005524">
    <property type="term" value="F:ATP binding"/>
    <property type="evidence" value="ECO:0007669"/>
    <property type="project" value="UniProtKB-KW"/>
</dbReference>
<accession>A0A1I1IYW1</accession>
<protein>
    <recommendedName>
        <fullName evidence="9">Phosphopantetheine adenylyltransferase</fullName>
        <ecNumber evidence="9">2.7.7.3</ecNumber>
    </recommendedName>
    <alternativeName>
        <fullName evidence="9">Dephospho-CoA pyrophosphorylase</fullName>
    </alternativeName>
    <alternativeName>
        <fullName evidence="9">Pantetheine-phosphate adenylyltransferase</fullName>
        <shortName evidence="9">PPAT</shortName>
    </alternativeName>
</protein>
<dbReference type="Pfam" id="PF01467">
    <property type="entry name" value="CTP_transf_like"/>
    <property type="match status" value="1"/>
</dbReference>
<feature type="binding site" evidence="9">
    <location>
        <begin position="89"/>
        <end position="91"/>
    </location>
    <ligand>
        <name>ATP</name>
        <dbReference type="ChEBI" id="CHEBI:30616"/>
    </ligand>
</feature>
<dbReference type="PRINTS" id="PR01020">
    <property type="entry name" value="LPSBIOSNTHSS"/>
</dbReference>
<feature type="binding site" evidence="9">
    <location>
        <position position="10"/>
    </location>
    <ligand>
        <name>substrate</name>
    </ligand>
</feature>
<keyword evidence="12" id="KW-1185">Reference proteome</keyword>
<evidence type="ECO:0000256" key="9">
    <source>
        <dbReference type="HAMAP-Rule" id="MF_00151"/>
    </source>
</evidence>
<keyword evidence="5 9" id="KW-0067">ATP-binding</keyword>
<dbReference type="GO" id="GO:0005737">
    <property type="term" value="C:cytoplasm"/>
    <property type="evidence" value="ECO:0007669"/>
    <property type="project" value="UniProtKB-SubCell"/>
</dbReference>
<dbReference type="InterPro" id="IPR001980">
    <property type="entry name" value="PPAT"/>
</dbReference>
<comment type="subunit">
    <text evidence="9">Homohexamer.</text>
</comment>
<keyword evidence="7 9" id="KW-0173">Coenzyme A biosynthesis</keyword>
<feature type="binding site" evidence="9">
    <location>
        <position position="42"/>
    </location>
    <ligand>
        <name>substrate</name>
    </ligand>
</feature>
<dbReference type="InterPro" id="IPR014729">
    <property type="entry name" value="Rossmann-like_a/b/a_fold"/>
</dbReference>
<evidence type="ECO:0000256" key="4">
    <source>
        <dbReference type="ARBA" id="ARBA00022741"/>
    </source>
</evidence>
<dbReference type="NCBIfam" id="TIGR00125">
    <property type="entry name" value="cyt_tran_rel"/>
    <property type="match status" value="1"/>
</dbReference>
<name>A0A1I1IYW1_9BACT</name>
<feature type="site" description="Transition state stabilizer" evidence="9">
    <location>
        <position position="18"/>
    </location>
</feature>
<feature type="domain" description="Cytidyltransferase-like" evidence="10">
    <location>
        <begin position="6"/>
        <end position="134"/>
    </location>
</feature>
<dbReference type="OrthoDB" id="9806661at2"/>
<evidence type="ECO:0000256" key="1">
    <source>
        <dbReference type="ARBA" id="ARBA00022490"/>
    </source>
</evidence>
<proteinExistence type="inferred from homology"/>
<comment type="cofactor">
    <cofactor evidence="9">
        <name>Mg(2+)</name>
        <dbReference type="ChEBI" id="CHEBI:18420"/>
    </cofactor>
</comment>
<evidence type="ECO:0000256" key="2">
    <source>
        <dbReference type="ARBA" id="ARBA00022679"/>
    </source>
</evidence>
<keyword evidence="4 9" id="KW-0547">Nucleotide-binding</keyword>
<evidence type="ECO:0000256" key="5">
    <source>
        <dbReference type="ARBA" id="ARBA00022840"/>
    </source>
</evidence>
<comment type="similarity">
    <text evidence="9">Belongs to the bacterial CoaD family.</text>
</comment>
<dbReference type="AlphaFoldDB" id="A0A1I1IYW1"/>
<evidence type="ECO:0000256" key="8">
    <source>
        <dbReference type="ARBA" id="ARBA00029346"/>
    </source>
</evidence>
<feature type="binding site" evidence="9">
    <location>
        <begin position="124"/>
        <end position="130"/>
    </location>
    <ligand>
        <name>ATP</name>
        <dbReference type="ChEBI" id="CHEBI:30616"/>
    </ligand>
</feature>
<organism evidence="11 12">
    <name type="scientific">Spirosoma endophyticum</name>
    <dbReference type="NCBI Taxonomy" id="662367"/>
    <lineage>
        <taxon>Bacteria</taxon>
        <taxon>Pseudomonadati</taxon>
        <taxon>Bacteroidota</taxon>
        <taxon>Cytophagia</taxon>
        <taxon>Cytophagales</taxon>
        <taxon>Cytophagaceae</taxon>
        <taxon>Spirosoma</taxon>
    </lineage>
</organism>
<comment type="subcellular location">
    <subcellularLocation>
        <location evidence="9">Cytoplasm</location>
    </subcellularLocation>
</comment>
<comment type="catalytic activity">
    <reaction evidence="8 9">
        <text>(R)-4'-phosphopantetheine + ATP + H(+) = 3'-dephospho-CoA + diphosphate</text>
        <dbReference type="Rhea" id="RHEA:19801"/>
        <dbReference type="ChEBI" id="CHEBI:15378"/>
        <dbReference type="ChEBI" id="CHEBI:30616"/>
        <dbReference type="ChEBI" id="CHEBI:33019"/>
        <dbReference type="ChEBI" id="CHEBI:57328"/>
        <dbReference type="ChEBI" id="CHEBI:61723"/>
        <dbReference type="EC" id="2.7.7.3"/>
    </reaction>
</comment>
<dbReference type="EMBL" id="FOLQ01000001">
    <property type="protein sequence ID" value="SFC38410.1"/>
    <property type="molecule type" value="Genomic_DNA"/>
</dbReference>
<sequence>MKRIALFPGSFDPFTKGHEDIVLRGLRLFDEVVIGIGRNARKERYFPLEQMINLIEGAFLHYPAVRVISYEDLTANVARKIGATFLLRGLRNTTDFEYENGISQVNRYVYEDVETVFLITSPNLAPISSSIIRDLHRYGQPVDTFLPYALTSAAVNPVPSPTDSPAD</sequence>
<keyword evidence="1 9" id="KW-0963">Cytoplasm</keyword>